<dbReference type="Proteomes" id="UP000591803">
    <property type="component" value="Unassembled WGS sequence"/>
</dbReference>
<dbReference type="Proteomes" id="UP000512043">
    <property type="component" value="Chromosome"/>
</dbReference>
<keyword evidence="1" id="KW-0732">Signal</keyword>
<feature type="signal peptide" evidence="1">
    <location>
        <begin position="1"/>
        <end position="25"/>
    </location>
</feature>
<evidence type="ECO:0000256" key="1">
    <source>
        <dbReference type="SAM" id="SignalP"/>
    </source>
</evidence>
<organism evidence="2 5">
    <name type="scientific">Citrobacter freundii</name>
    <dbReference type="NCBI Taxonomy" id="546"/>
    <lineage>
        <taxon>Bacteria</taxon>
        <taxon>Pseudomonadati</taxon>
        <taxon>Pseudomonadota</taxon>
        <taxon>Gammaproteobacteria</taxon>
        <taxon>Enterobacterales</taxon>
        <taxon>Enterobacteriaceae</taxon>
        <taxon>Citrobacter</taxon>
        <taxon>Citrobacter freundii complex</taxon>
    </lineage>
</organism>
<sequence length="82" mass="9094">MKTIFKILMVSAVCGSLYGCVVPLANDDYQGAGHHHHKNNKGYNEEAGNHSHYVTRDGFTLPPCDEIPDASQADNGNRCWFE</sequence>
<protein>
    <recommendedName>
        <fullName evidence="6">Lipoprotein</fullName>
    </recommendedName>
</protein>
<dbReference type="RefSeq" id="WP_135912098.1">
    <property type="nucleotide sequence ID" value="NZ_CP038856.1"/>
</dbReference>
<reference evidence="3" key="2">
    <citation type="journal article" date="2021" name="Microb. Genom.">
        <title>A genomic epidemiological study shows that prevalence of antimicrobial resistance in Enterobacterales is associated with the livestock host, as well as antimicrobial usage.</title>
        <authorList>
            <person name="AbuOun M."/>
            <person name="Jones H."/>
            <person name="Stubberfield E."/>
            <person name="Gilson D."/>
            <person name="Shaw L.P."/>
            <person name="Hubbard A.T.M."/>
            <person name="Chau K.K."/>
            <person name="Sebra R."/>
            <person name="Peto T.E.A."/>
            <person name="Crook D.W."/>
            <person name="Read D.S."/>
            <person name="Gweon H.S."/>
            <person name="Walker A.S."/>
            <person name="Stoesser N."/>
            <person name="Smith R.P."/>
            <person name="Anjum M.F."/>
            <person name="On Behalf Of The Rehab Consortium."/>
        </authorList>
    </citation>
    <scope>NUCLEOTIDE SEQUENCE</scope>
    <source>
        <strain evidence="3">RHBSTW-00334</strain>
    </source>
</reference>
<evidence type="ECO:0000313" key="4">
    <source>
        <dbReference type="Proteomes" id="UP000512043"/>
    </source>
</evidence>
<dbReference type="PROSITE" id="PS51257">
    <property type="entry name" value="PROKAR_LIPOPROTEIN"/>
    <property type="match status" value="1"/>
</dbReference>
<evidence type="ECO:0008006" key="6">
    <source>
        <dbReference type="Google" id="ProtNLM"/>
    </source>
</evidence>
<gene>
    <name evidence="2" type="ORF">HV077_14295</name>
    <name evidence="3" type="ORF">HV164_11615</name>
</gene>
<dbReference type="OrthoDB" id="9256241at2"/>
<dbReference type="EMBL" id="JABXRI010000001">
    <property type="protein sequence ID" value="MBA8063546.1"/>
    <property type="molecule type" value="Genomic_DNA"/>
</dbReference>
<evidence type="ECO:0000313" key="5">
    <source>
        <dbReference type="Proteomes" id="UP000591803"/>
    </source>
</evidence>
<feature type="chain" id="PRO_5044441067" description="Lipoprotein" evidence="1">
    <location>
        <begin position="26"/>
        <end position="82"/>
    </location>
</feature>
<dbReference type="EMBL" id="CP056597">
    <property type="protein sequence ID" value="QLY37132.1"/>
    <property type="molecule type" value="Genomic_DNA"/>
</dbReference>
<accession>A0A7W2ZY58</accession>
<dbReference type="AlphaFoldDB" id="A0A7W2ZY58"/>
<evidence type="ECO:0000313" key="2">
    <source>
        <dbReference type="EMBL" id="MBA8063546.1"/>
    </source>
</evidence>
<evidence type="ECO:0000313" key="3">
    <source>
        <dbReference type="EMBL" id="QLY37132.1"/>
    </source>
</evidence>
<proteinExistence type="predicted"/>
<reference evidence="4 5" key="1">
    <citation type="submission" date="2020-06" db="EMBL/GenBank/DDBJ databases">
        <title>REHAB project genomes.</title>
        <authorList>
            <person name="Shaw L.P."/>
        </authorList>
    </citation>
    <scope>NUCLEOTIDE SEQUENCE [LARGE SCALE GENOMIC DNA]</scope>
    <source>
        <strain evidence="2 5">RHBSTW-00116</strain>
        <strain evidence="4">RHBSTW-00334</strain>
    </source>
</reference>
<name>A0A7W2ZY58_CITFR</name>